<dbReference type="Gene3D" id="2.170.210.10">
    <property type="entry name" value="DNA double-strand break repair and VJ recombination XRCC4, N-terminal"/>
    <property type="match status" value="1"/>
</dbReference>
<feature type="domain" description="XRCC4 N-terminal" evidence="8">
    <location>
        <begin position="18"/>
        <end position="119"/>
    </location>
</feature>
<dbReference type="EMBL" id="JAAWVQ010134048">
    <property type="protein sequence ID" value="MBN3284182.1"/>
    <property type="molecule type" value="Genomic_DNA"/>
</dbReference>
<evidence type="ECO:0000256" key="6">
    <source>
        <dbReference type="ARBA" id="ARBA00025728"/>
    </source>
</evidence>
<feature type="non-terminal residue" evidence="10">
    <location>
        <position position="1"/>
    </location>
</feature>
<evidence type="ECO:0000313" key="11">
    <source>
        <dbReference type="Proteomes" id="UP001166093"/>
    </source>
</evidence>
<evidence type="ECO:0000256" key="7">
    <source>
        <dbReference type="SAM" id="MobiDB-lite"/>
    </source>
</evidence>
<keyword evidence="5" id="KW-0539">Nucleus</keyword>
<evidence type="ECO:0000256" key="3">
    <source>
        <dbReference type="ARBA" id="ARBA00023172"/>
    </source>
</evidence>
<dbReference type="Pfam" id="PF21924">
    <property type="entry name" value="XRCC4_CC"/>
    <property type="match status" value="1"/>
</dbReference>
<feature type="region of interest" description="Disordered" evidence="7">
    <location>
        <begin position="207"/>
        <end position="293"/>
    </location>
</feature>
<evidence type="ECO:0000259" key="9">
    <source>
        <dbReference type="Pfam" id="PF21924"/>
    </source>
</evidence>
<accession>A0ABS2YE40</accession>
<feature type="compositionally biased region" description="Acidic residues" evidence="7">
    <location>
        <begin position="231"/>
        <end position="243"/>
    </location>
</feature>
<dbReference type="SUPFAM" id="SSF50809">
    <property type="entry name" value="XRCC4, N-terminal domain"/>
    <property type="match status" value="1"/>
</dbReference>
<dbReference type="InterPro" id="IPR053961">
    <property type="entry name" value="XRCC4_N"/>
</dbReference>
<evidence type="ECO:0000256" key="4">
    <source>
        <dbReference type="ARBA" id="ARBA00023204"/>
    </source>
</evidence>
<comment type="similarity">
    <text evidence="6">Belongs to the XRCC4-XLF family. XRCC4 subfamily.</text>
</comment>
<sequence>MDTSLRRIEVSSEPGKIYFLRVTWEEDLGSGFSVDLCDGQSVWRGKVSEEEVSKEAQEMEMKRDIYVDELCQALTAGGKQTNNYSFDLSKDPADSHTLHFSYEKVLKDVFFKLGSAELHTISKPIEVIKELINHGLDRSSELQARNEHLLGENERLGRERDYVTEELKKYVQAKEVLEQDLYTRFVLVLNEKKAKIRNLQEKLKQAQEEVESELQHRGDTSTVESKAPAEQDYEGSTDEESIENENPRPSTSARAKLLRSLHPPANADNETKEVKRMLGKKPKSHRKKEGRNS</sequence>
<organism evidence="10 11">
    <name type="scientific">Polyodon spathula</name>
    <name type="common">North American paddlefish</name>
    <name type="synonym">Squalus spathula</name>
    <dbReference type="NCBI Taxonomy" id="7913"/>
    <lineage>
        <taxon>Eukaryota</taxon>
        <taxon>Metazoa</taxon>
        <taxon>Chordata</taxon>
        <taxon>Craniata</taxon>
        <taxon>Vertebrata</taxon>
        <taxon>Euteleostomi</taxon>
        <taxon>Actinopterygii</taxon>
        <taxon>Chondrostei</taxon>
        <taxon>Acipenseriformes</taxon>
        <taxon>Polyodontidae</taxon>
        <taxon>Polyodon</taxon>
    </lineage>
</organism>
<comment type="caution">
    <text evidence="10">The sequence shown here is derived from an EMBL/GenBank/DDBJ whole genome shotgun (WGS) entry which is preliminary data.</text>
</comment>
<dbReference type="Pfam" id="PF06632">
    <property type="entry name" value="XRCC4"/>
    <property type="match status" value="1"/>
</dbReference>
<keyword evidence="2" id="KW-0227">DNA damage</keyword>
<evidence type="ECO:0000259" key="8">
    <source>
        <dbReference type="Pfam" id="PF06632"/>
    </source>
</evidence>
<dbReference type="SUPFAM" id="SSF58022">
    <property type="entry name" value="XRCC4, C-terminal oligomerization domain"/>
    <property type="match status" value="1"/>
</dbReference>
<protein>
    <submittedName>
        <fullName evidence="10">XRCC4 protein</fullName>
    </submittedName>
</protein>
<proteinExistence type="inferred from homology"/>
<comment type="subcellular location">
    <subcellularLocation>
        <location evidence="1">Nucleus</location>
    </subcellularLocation>
</comment>
<dbReference type="Proteomes" id="UP001166093">
    <property type="component" value="Unassembled WGS sequence"/>
</dbReference>
<reference evidence="10" key="1">
    <citation type="journal article" date="2021" name="Cell">
        <title>Tracing the genetic footprints of vertebrate landing in non-teleost ray-finned fishes.</title>
        <authorList>
            <person name="Bi X."/>
            <person name="Wang K."/>
            <person name="Yang L."/>
            <person name="Pan H."/>
            <person name="Jiang H."/>
            <person name="Wei Q."/>
            <person name="Fang M."/>
            <person name="Yu H."/>
            <person name="Zhu C."/>
            <person name="Cai Y."/>
            <person name="He Y."/>
            <person name="Gan X."/>
            <person name="Zeng H."/>
            <person name="Yu D."/>
            <person name="Zhu Y."/>
            <person name="Jiang H."/>
            <person name="Qiu Q."/>
            <person name="Yang H."/>
            <person name="Zhang Y.E."/>
            <person name="Wang W."/>
            <person name="Zhu M."/>
            <person name="He S."/>
            <person name="Zhang G."/>
        </authorList>
    </citation>
    <scope>NUCLEOTIDE SEQUENCE</scope>
    <source>
        <strain evidence="10">Pddl_001</strain>
    </source>
</reference>
<dbReference type="PANTHER" id="PTHR28559">
    <property type="entry name" value="DNA REPAIR PROTEIN XRCC4"/>
    <property type="match status" value="1"/>
</dbReference>
<gene>
    <name evidence="10" type="primary">Xrcc4</name>
    <name evidence="10" type="ORF">GTO93_0013020</name>
</gene>
<keyword evidence="4" id="KW-0234">DNA repair</keyword>
<dbReference type="InterPro" id="IPR053962">
    <property type="entry name" value="XRCC4_CC"/>
</dbReference>
<dbReference type="PANTHER" id="PTHR28559:SF1">
    <property type="entry name" value="DNA REPAIR PROTEIN XRCC4"/>
    <property type="match status" value="1"/>
</dbReference>
<feature type="non-terminal residue" evidence="10">
    <location>
        <position position="293"/>
    </location>
</feature>
<feature type="domain" description="XRCC4 coiled-coil" evidence="9">
    <location>
        <begin position="123"/>
        <end position="199"/>
    </location>
</feature>
<evidence type="ECO:0000256" key="5">
    <source>
        <dbReference type="ARBA" id="ARBA00023242"/>
    </source>
</evidence>
<keyword evidence="11" id="KW-1185">Reference proteome</keyword>
<dbReference type="InterPro" id="IPR038051">
    <property type="entry name" value="XRCC4-like_N_sf"/>
</dbReference>
<dbReference type="InterPro" id="IPR014751">
    <property type="entry name" value="XRCC4-like_C"/>
</dbReference>
<evidence type="ECO:0000256" key="1">
    <source>
        <dbReference type="ARBA" id="ARBA00004123"/>
    </source>
</evidence>
<dbReference type="InterPro" id="IPR009089">
    <property type="entry name" value="XRCC4_N_sf"/>
</dbReference>
<dbReference type="Gene3D" id="1.20.5.370">
    <property type="match status" value="1"/>
</dbReference>
<evidence type="ECO:0000313" key="10">
    <source>
        <dbReference type="EMBL" id="MBN3284182.1"/>
    </source>
</evidence>
<evidence type="ECO:0000256" key="2">
    <source>
        <dbReference type="ARBA" id="ARBA00022763"/>
    </source>
</evidence>
<dbReference type="CDD" id="cd22283">
    <property type="entry name" value="HD_XRCC4_N"/>
    <property type="match status" value="1"/>
</dbReference>
<feature type="compositionally biased region" description="Basic and acidic residues" evidence="7">
    <location>
        <begin position="207"/>
        <end position="219"/>
    </location>
</feature>
<dbReference type="InterPro" id="IPR010585">
    <property type="entry name" value="DNA_repair_prot_XRCC4"/>
</dbReference>
<keyword evidence="3" id="KW-0233">DNA recombination</keyword>
<feature type="compositionally biased region" description="Basic residues" evidence="7">
    <location>
        <begin position="277"/>
        <end position="293"/>
    </location>
</feature>
<name>A0ABS2YE40_POLSP</name>